<dbReference type="STRING" id="1572751.PK98_14340"/>
<feature type="signal peptide" evidence="4">
    <location>
        <begin position="1"/>
        <end position="19"/>
    </location>
</feature>
<protein>
    <submittedName>
        <fullName evidence="9">Multidrug transporter</fullName>
    </submittedName>
</protein>
<evidence type="ECO:0000313" key="9">
    <source>
        <dbReference type="EMBL" id="KHL25010.1"/>
    </source>
</evidence>
<dbReference type="Gene3D" id="1.10.287.470">
    <property type="entry name" value="Helix hairpin bin"/>
    <property type="match status" value="1"/>
</dbReference>
<evidence type="ECO:0000256" key="3">
    <source>
        <dbReference type="SAM" id="MobiDB-lite"/>
    </source>
</evidence>
<dbReference type="Proteomes" id="UP000030988">
    <property type="component" value="Unassembled WGS sequence"/>
</dbReference>
<dbReference type="PANTHER" id="PTHR30158:SF3">
    <property type="entry name" value="MULTIDRUG EFFLUX PUMP SUBUNIT ACRA-RELATED"/>
    <property type="match status" value="1"/>
</dbReference>
<comment type="similarity">
    <text evidence="2">Belongs to the membrane fusion protein (MFP) (TC 8.A.1) family.</text>
</comment>
<dbReference type="PANTHER" id="PTHR30158">
    <property type="entry name" value="ACRA/E-RELATED COMPONENT OF DRUG EFFLUX TRANSPORTER"/>
    <property type="match status" value="1"/>
</dbReference>
<accession>A0A0B2BYT0</accession>
<dbReference type="GO" id="GO:0022857">
    <property type="term" value="F:transmembrane transporter activity"/>
    <property type="evidence" value="ECO:0007669"/>
    <property type="project" value="InterPro"/>
</dbReference>
<feature type="compositionally biased region" description="Low complexity" evidence="3">
    <location>
        <begin position="359"/>
        <end position="381"/>
    </location>
</feature>
<reference evidence="9 10" key="1">
    <citation type="submission" date="2014-11" db="EMBL/GenBank/DDBJ databases">
        <title>Draft genome sequence of Kirrobacter mercurialis.</title>
        <authorList>
            <person name="Coil D.A."/>
            <person name="Eisen J.A."/>
        </authorList>
    </citation>
    <scope>NUCLEOTIDE SEQUENCE [LARGE SCALE GENOMIC DNA]</scope>
    <source>
        <strain evidence="9 10">Coronado</strain>
    </source>
</reference>
<evidence type="ECO:0000313" key="10">
    <source>
        <dbReference type="Proteomes" id="UP000030988"/>
    </source>
</evidence>
<dbReference type="RefSeq" id="WP_039097480.1">
    <property type="nucleotide sequence ID" value="NZ_JTDN01000002.1"/>
</dbReference>
<evidence type="ECO:0000259" key="7">
    <source>
        <dbReference type="Pfam" id="PF25944"/>
    </source>
</evidence>
<name>A0A0B2BYT0_9SPHN</name>
<gene>
    <name evidence="9" type="ORF">PK98_14340</name>
</gene>
<dbReference type="InterPro" id="IPR058624">
    <property type="entry name" value="MdtA-like_HH"/>
</dbReference>
<evidence type="ECO:0000256" key="2">
    <source>
        <dbReference type="ARBA" id="ARBA00009477"/>
    </source>
</evidence>
<feature type="domain" description="Multidrug resistance protein MdtA-like C-terminal permuted SH3" evidence="8">
    <location>
        <begin position="295"/>
        <end position="355"/>
    </location>
</feature>
<keyword evidence="4" id="KW-0732">Signal</keyword>
<dbReference type="SUPFAM" id="SSF111369">
    <property type="entry name" value="HlyD-like secretion proteins"/>
    <property type="match status" value="1"/>
</dbReference>
<dbReference type="GO" id="GO:0030313">
    <property type="term" value="C:cell envelope"/>
    <property type="evidence" value="ECO:0007669"/>
    <property type="project" value="UniProtKB-SubCell"/>
</dbReference>
<dbReference type="Pfam" id="PF25967">
    <property type="entry name" value="RND-MFP_C"/>
    <property type="match status" value="1"/>
</dbReference>
<dbReference type="Gene3D" id="2.40.30.170">
    <property type="match status" value="1"/>
</dbReference>
<dbReference type="Pfam" id="PF25917">
    <property type="entry name" value="BSH_RND"/>
    <property type="match status" value="1"/>
</dbReference>
<dbReference type="PROSITE" id="PS51257">
    <property type="entry name" value="PROKAR_LIPOPROTEIN"/>
    <property type="match status" value="1"/>
</dbReference>
<comment type="caution">
    <text evidence="9">The sequence shown here is derived from an EMBL/GenBank/DDBJ whole genome shotgun (WGS) entry which is preliminary data.</text>
</comment>
<proteinExistence type="inferred from homology"/>
<evidence type="ECO:0000256" key="4">
    <source>
        <dbReference type="SAM" id="SignalP"/>
    </source>
</evidence>
<feature type="domain" description="Multidrug resistance protein MdtA-like alpha-helical hairpin" evidence="5">
    <location>
        <begin position="98"/>
        <end position="166"/>
    </location>
</feature>
<evidence type="ECO:0000259" key="5">
    <source>
        <dbReference type="Pfam" id="PF25876"/>
    </source>
</evidence>
<dbReference type="GO" id="GO:0005886">
    <property type="term" value="C:plasma membrane"/>
    <property type="evidence" value="ECO:0007669"/>
    <property type="project" value="TreeGrafter"/>
</dbReference>
<evidence type="ECO:0000259" key="6">
    <source>
        <dbReference type="Pfam" id="PF25917"/>
    </source>
</evidence>
<dbReference type="GO" id="GO:0046677">
    <property type="term" value="P:response to antibiotic"/>
    <property type="evidence" value="ECO:0007669"/>
    <property type="project" value="TreeGrafter"/>
</dbReference>
<dbReference type="Gene3D" id="2.40.420.20">
    <property type="match status" value="1"/>
</dbReference>
<dbReference type="Pfam" id="PF25944">
    <property type="entry name" value="Beta-barrel_RND"/>
    <property type="match status" value="1"/>
</dbReference>
<dbReference type="Gene3D" id="2.40.50.100">
    <property type="match status" value="1"/>
</dbReference>
<sequence>MRIALPLVAAMGLMLSACGEAPAEAPPQAMPVQTVTVSGRPLPEIIELPGRIEAVRVAEVRARVTGIIQRRLFEEGTTVRAGQPLFRIDPSELRAAQAQVEASLQRARATAANTAAVVDRYRPLVEQNAISRQEYDAAVAANRGARADVAQLQAQLRASALQLGYTNVTAPISGRVGRAEVTEGAFVTQAEATLLTRIEQMSPVWATIEQSAADQLRMRRLVDTGQLRLNNPVRAELILPDGSTYGVTGAIDFLGQSVSATTGTVQLRAEFANPQGLLLPGEFVRVRLTVGELTNGIAVPQGAVSVTPEGGSVFVVVGGKAVARTVELGEMIDGQWLIDGGLKPGDVVITSNLQKLRDGAPVQVQQPAAARPQGQASGQARPQPQASAATQGR</sequence>
<feature type="compositionally biased region" description="Polar residues" evidence="3">
    <location>
        <begin position="382"/>
        <end position="393"/>
    </location>
</feature>
<dbReference type="InterPro" id="IPR058625">
    <property type="entry name" value="MdtA-like_BSH"/>
</dbReference>
<dbReference type="InterPro" id="IPR006143">
    <property type="entry name" value="RND_pump_MFP"/>
</dbReference>
<dbReference type="NCBIfam" id="TIGR01730">
    <property type="entry name" value="RND_mfp"/>
    <property type="match status" value="1"/>
</dbReference>
<comment type="subcellular location">
    <subcellularLocation>
        <location evidence="1">Cell envelope</location>
    </subcellularLocation>
</comment>
<dbReference type="EMBL" id="JTDN01000002">
    <property type="protein sequence ID" value="KHL25010.1"/>
    <property type="molecule type" value="Genomic_DNA"/>
</dbReference>
<dbReference type="InterPro" id="IPR058627">
    <property type="entry name" value="MdtA-like_C"/>
</dbReference>
<evidence type="ECO:0000256" key="1">
    <source>
        <dbReference type="ARBA" id="ARBA00004196"/>
    </source>
</evidence>
<keyword evidence="10" id="KW-1185">Reference proteome</keyword>
<dbReference type="AlphaFoldDB" id="A0A0B2BYT0"/>
<organism evidence="9 10">
    <name type="scientific">Croceibacterium mercuriale</name>
    <dbReference type="NCBI Taxonomy" id="1572751"/>
    <lineage>
        <taxon>Bacteria</taxon>
        <taxon>Pseudomonadati</taxon>
        <taxon>Pseudomonadota</taxon>
        <taxon>Alphaproteobacteria</taxon>
        <taxon>Sphingomonadales</taxon>
        <taxon>Erythrobacteraceae</taxon>
        <taxon>Croceibacterium</taxon>
    </lineage>
</organism>
<feature type="domain" description="Multidrug resistance protein MdtA-like beta-barrel" evidence="7">
    <location>
        <begin position="203"/>
        <end position="291"/>
    </location>
</feature>
<dbReference type="OrthoDB" id="9816569at2"/>
<feature type="region of interest" description="Disordered" evidence="3">
    <location>
        <begin position="359"/>
        <end position="393"/>
    </location>
</feature>
<evidence type="ECO:0000259" key="8">
    <source>
        <dbReference type="Pfam" id="PF25967"/>
    </source>
</evidence>
<dbReference type="Pfam" id="PF25876">
    <property type="entry name" value="HH_MFP_RND"/>
    <property type="match status" value="1"/>
</dbReference>
<dbReference type="InterPro" id="IPR058626">
    <property type="entry name" value="MdtA-like_b-barrel"/>
</dbReference>
<feature type="chain" id="PRO_5002071574" evidence="4">
    <location>
        <begin position="20"/>
        <end position="393"/>
    </location>
</feature>
<feature type="domain" description="Multidrug resistance protein MdtA-like barrel-sandwich hybrid" evidence="6">
    <location>
        <begin position="56"/>
        <end position="194"/>
    </location>
</feature>